<name>A0A5N6BIS2_9ACTN</name>
<evidence type="ECO:0000256" key="1">
    <source>
        <dbReference type="SAM" id="SignalP"/>
    </source>
</evidence>
<accession>A0A5N6BIS2</accession>
<proteinExistence type="predicted"/>
<dbReference type="EMBL" id="VDMA02000022">
    <property type="protein sequence ID" value="KAB8180394.1"/>
    <property type="molecule type" value="Genomic_DNA"/>
</dbReference>
<feature type="chain" id="PRO_5024388328" evidence="1">
    <location>
        <begin position="25"/>
        <end position="381"/>
    </location>
</feature>
<dbReference type="InterPro" id="IPR021452">
    <property type="entry name" value="DUF3103"/>
</dbReference>
<feature type="signal peptide" evidence="1">
    <location>
        <begin position="1"/>
        <end position="24"/>
    </location>
</feature>
<dbReference type="AlphaFoldDB" id="A0A5N6BIS2"/>
<dbReference type="Proteomes" id="UP000313066">
    <property type="component" value="Unassembled WGS sequence"/>
</dbReference>
<reference evidence="2 3" key="1">
    <citation type="submission" date="2019-10" db="EMBL/GenBank/DDBJ databases">
        <title>Nonomuraea sp. nov., isolated from Phyllanthus amarus.</title>
        <authorList>
            <person name="Klykleung N."/>
            <person name="Tanasupawat S."/>
        </authorList>
    </citation>
    <scope>NUCLEOTIDE SEQUENCE [LARGE SCALE GENOMIC DNA]</scope>
    <source>
        <strain evidence="2 3">CR1-09</strain>
    </source>
</reference>
<sequence>MKRIPTIALAAALLGGVAAAPSAAATPLPSLQSVAGPSADQRAAAMDGFKRHLAEQVARRLDEPRFRDALVHELAGDGEADLAALLASAPGTGELAEYARRANTEVLRLKGIQAQESLLQIRIDPAMAGRISAGSLVTATPSADEKKVRTLVAYDSKGRAWQLDAFKAPERPVLVVGLDERKDAELAQRAIRQALTAAGIGGTDRSAEEAQQSAAAGTRPVSTIFRITNVNDHEPWYKGGPEIYAWVAGAGTDGKARVDQLEMPYIQEEGKSYAPGQVLIEWSNFSWSSLDVVWMEHDDNADLSGLVRAVVDGALVVSGNGQYVQVADKIVSALPTGWVTDDDDWVDSCYNVNVAVSITGALLNCAADPDGMQVRLGYKTL</sequence>
<comment type="caution">
    <text evidence="2">The sequence shown here is derived from an EMBL/GenBank/DDBJ whole genome shotgun (WGS) entry which is preliminary data.</text>
</comment>
<protein>
    <submittedName>
        <fullName evidence="2">DUF3103 family protein</fullName>
    </submittedName>
</protein>
<evidence type="ECO:0000313" key="2">
    <source>
        <dbReference type="EMBL" id="KAB8180394.1"/>
    </source>
</evidence>
<gene>
    <name evidence="2" type="ORF">FH610_032900</name>
</gene>
<dbReference type="RefSeq" id="WP_139579133.1">
    <property type="nucleotide sequence ID" value="NZ_VDMA02000022.1"/>
</dbReference>
<dbReference type="Pfam" id="PF11301">
    <property type="entry name" value="DUF3103"/>
    <property type="match status" value="1"/>
</dbReference>
<keyword evidence="3" id="KW-1185">Reference proteome</keyword>
<organism evidence="2 3">
    <name type="scientific">Microbispora catharanthi</name>
    <dbReference type="NCBI Taxonomy" id="1712871"/>
    <lineage>
        <taxon>Bacteria</taxon>
        <taxon>Bacillati</taxon>
        <taxon>Actinomycetota</taxon>
        <taxon>Actinomycetes</taxon>
        <taxon>Streptosporangiales</taxon>
        <taxon>Streptosporangiaceae</taxon>
        <taxon>Microbispora</taxon>
    </lineage>
</organism>
<evidence type="ECO:0000313" key="3">
    <source>
        <dbReference type="Proteomes" id="UP000313066"/>
    </source>
</evidence>
<keyword evidence="1" id="KW-0732">Signal</keyword>